<sequence>MSASLSRIAIVGAGPGGLLLASLIAQSIPQAEVTVFERNRKEDVFGFGVVFSDATLRKIDEADSTLRSALTEAGTHWDRIEVWSKGERHGFSGNGMSAIHRKALLRRLQQSAESAGADVRYATAAPPLHELRASYDLVVGADGTNSTTRQQLEAQAPLGHSIETATAKFIWFATTHLFDGLTFIHRVTGPGNFAAHAYPISDELSTFIVETDEDTFARADLDTFDVSQPPGPSDEYTQHYLEWVFRDDLQGAELVGNNSRWGNFRTRRTENWGRDNVVLLGDAVHTAHFSVGSGTKMAMEDAIELAAQLTAVSKSEKDVDIALSDYVANARIPVNKVQTAAVPSLSWWEHFGLYQRSLAPTTFAFHFFSRSIGIDKIAQRDPQLATEVRDDWQRRHGTSAVDTPIEIAGVDLAGRMLEMTVTAGVATLHDRHGASAITPCIEVSADAVAADVDDLMDLLPSDGAVVIDGPPILARQLLAEQARLTRGLTVVLAGDDVANPVAAETMILAGRADATAVENGDDQ</sequence>
<dbReference type="InterPro" id="IPR036188">
    <property type="entry name" value="FAD/NAD-bd_sf"/>
</dbReference>
<evidence type="ECO:0000313" key="4">
    <source>
        <dbReference type="EMBL" id="MEE4024056.1"/>
    </source>
</evidence>
<proteinExistence type="predicted"/>
<dbReference type="PRINTS" id="PR00420">
    <property type="entry name" value="RNGMNOXGNASE"/>
</dbReference>
<keyword evidence="2" id="KW-0520">NAD</keyword>
<dbReference type="Pfam" id="PF01494">
    <property type="entry name" value="FAD_binding_3"/>
    <property type="match status" value="1"/>
</dbReference>
<evidence type="ECO:0000313" key="5">
    <source>
        <dbReference type="Proteomes" id="UP001335729"/>
    </source>
</evidence>
<dbReference type="EMBL" id="JAZDUE010000010">
    <property type="protein sequence ID" value="MEE4024056.1"/>
    <property type="molecule type" value="Genomic_DNA"/>
</dbReference>
<dbReference type="PANTHER" id="PTHR43476">
    <property type="entry name" value="3-(3-HYDROXY-PHENYL)PROPIONATE/3-HYDROXYCINNAMIC ACID HYDROXYLASE"/>
    <property type="match status" value="1"/>
</dbReference>
<dbReference type="InterPro" id="IPR002938">
    <property type="entry name" value="FAD-bd"/>
</dbReference>
<dbReference type="Gene3D" id="3.30.9.20">
    <property type="match status" value="1"/>
</dbReference>
<keyword evidence="4" id="KW-0503">Monooxygenase</keyword>
<evidence type="ECO:0000256" key="1">
    <source>
        <dbReference type="ARBA" id="ARBA00023002"/>
    </source>
</evidence>
<organism evidence="4 5">
    <name type="scientific">Gordonia prachuapensis</name>
    <dbReference type="NCBI Taxonomy" id="3115651"/>
    <lineage>
        <taxon>Bacteria</taxon>
        <taxon>Bacillati</taxon>
        <taxon>Actinomycetota</taxon>
        <taxon>Actinomycetes</taxon>
        <taxon>Mycobacteriales</taxon>
        <taxon>Gordoniaceae</taxon>
        <taxon>Gordonia</taxon>
    </lineage>
</organism>
<feature type="domain" description="FAD-binding" evidence="3">
    <location>
        <begin position="99"/>
        <end position="330"/>
    </location>
</feature>
<reference evidence="4 5" key="1">
    <citation type="submission" date="2024-01" db="EMBL/GenBank/DDBJ databases">
        <title>Draft genome sequence of Gordonia sp. PKS22-38.</title>
        <authorList>
            <person name="Suphannarot A."/>
            <person name="Mingma R."/>
        </authorList>
    </citation>
    <scope>NUCLEOTIDE SEQUENCE [LARGE SCALE GENOMIC DNA]</scope>
    <source>
        <strain evidence="4 5">PKS22-38</strain>
    </source>
</reference>
<comment type="caution">
    <text evidence="4">The sequence shown here is derived from an EMBL/GenBank/DDBJ whole genome shotgun (WGS) entry which is preliminary data.</text>
</comment>
<evidence type="ECO:0000259" key="3">
    <source>
        <dbReference type="Pfam" id="PF01494"/>
    </source>
</evidence>
<dbReference type="Gene3D" id="3.50.50.60">
    <property type="entry name" value="FAD/NAD(P)-binding domain"/>
    <property type="match status" value="1"/>
</dbReference>
<dbReference type="InterPro" id="IPR050631">
    <property type="entry name" value="PheA/TfdB_FAD_monoxygenase"/>
</dbReference>
<dbReference type="SUPFAM" id="SSF51905">
    <property type="entry name" value="FAD/NAD(P)-binding domain"/>
    <property type="match status" value="1"/>
</dbReference>
<evidence type="ECO:0000256" key="2">
    <source>
        <dbReference type="ARBA" id="ARBA00023027"/>
    </source>
</evidence>
<keyword evidence="1" id="KW-0560">Oxidoreductase</keyword>
<name>A0ABU7MVA2_9ACTN</name>
<dbReference type="PANTHER" id="PTHR43476:SF4">
    <property type="entry name" value="BLR0106 PROTEIN"/>
    <property type="match status" value="1"/>
</dbReference>
<dbReference type="Proteomes" id="UP001335729">
    <property type="component" value="Unassembled WGS sequence"/>
</dbReference>
<dbReference type="GO" id="GO:0004497">
    <property type="term" value="F:monooxygenase activity"/>
    <property type="evidence" value="ECO:0007669"/>
    <property type="project" value="UniProtKB-KW"/>
</dbReference>
<accession>A0ABU7MVA2</accession>
<dbReference type="RefSeq" id="WP_330505448.1">
    <property type="nucleotide sequence ID" value="NZ_JAZDUE010000010.1"/>
</dbReference>
<protein>
    <submittedName>
        <fullName evidence="4">FAD-dependent monooxygenase</fullName>
    </submittedName>
</protein>
<keyword evidence="5" id="KW-1185">Reference proteome</keyword>
<gene>
    <name evidence="4" type="ORF">V1Y59_13290</name>
</gene>